<comment type="caution">
    <text evidence="1">The sequence shown here is derived from an EMBL/GenBank/DDBJ whole genome shotgun (WGS) entry which is preliminary data.</text>
</comment>
<reference evidence="1" key="1">
    <citation type="submission" date="2021-06" db="EMBL/GenBank/DDBJ databases">
        <title>Halomicroarcula sp. F24A a new haloarchaeum isolated from saline soil.</title>
        <authorList>
            <person name="Duran-Viseras A."/>
            <person name="Sanchez-Porro C."/>
            <person name="Ventosa A."/>
        </authorList>
    </citation>
    <scope>NUCLEOTIDE SEQUENCE</scope>
    <source>
        <strain evidence="1">F24A</strain>
    </source>
</reference>
<evidence type="ECO:0000313" key="1">
    <source>
        <dbReference type="EMBL" id="MBX0305934.1"/>
    </source>
</evidence>
<proteinExistence type="predicted"/>
<organism evidence="1 2">
    <name type="scientific">Haloarcula salinisoli</name>
    <dbReference type="NCBI Taxonomy" id="2487746"/>
    <lineage>
        <taxon>Archaea</taxon>
        <taxon>Methanobacteriati</taxon>
        <taxon>Methanobacteriota</taxon>
        <taxon>Stenosarchaea group</taxon>
        <taxon>Halobacteria</taxon>
        <taxon>Halobacteriales</taxon>
        <taxon>Haloarculaceae</taxon>
        <taxon>Haloarcula</taxon>
    </lineage>
</organism>
<dbReference type="RefSeq" id="WP_220590123.1">
    <property type="nucleotide sequence ID" value="NZ_RKLQ01000006.1"/>
</dbReference>
<protein>
    <submittedName>
        <fullName evidence="1">Uncharacterized protein</fullName>
    </submittedName>
</protein>
<accession>A0A8J7YMG5</accession>
<name>A0A8J7YMG5_9EURY</name>
<sequence length="167" mass="18939">MTLASKSDGRATVHATVEYTFPNRTPTNTDYMYLRQSGEEWRINRWFPEALRRRFASKTVREFFDTLYNDNDIGAANAMYYSDDGGPLEASSFDSYGGLENITTMVKSTEVVSEGDGQAEVHADVEYDTPNGTNTRTDYVYLKLHQGSWTIDSWLPEAIRESETETG</sequence>
<gene>
    <name evidence="1" type="ORF">EGD98_20005</name>
</gene>
<keyword evidence="2" id="KW-1185">Reference proteome</keyword>
<dbReference type="Proteomes" id="UP000783863">
    <property type="component" value="Unassembled WGS sequence"/>
</dbReference>
<dbReference type="EMBL" id="RKLQ01000006">
    <property type="protein sequence ID" value="MBX0305934.1"/>
    <property type="molecule type" value="Genomic_DNA"/>
</dbReference>
<evidence type="ECO:0000313" key="2">
    <source>
        <dbReference type="Proteomes" id="UP000783863"/>
    </source>
</evidence>
<dbReference type="AlphaFoldDB" id="A0A8J7YMG5"/>